<dbReference type="EMBL" id="JALJOR010000005">
    <property type="protein sequence ID" value="KAK9816479.1"/>
    <property type="molecule type" value="Genomic_DNA"/>
</dbReference>
<organism evidence="1 2">
    <name type="scientific">[Myrmecia] bisecta</name>
    <dbReference type="NCBI Taxonomy" id="41462"/>
    <lineage>
        <taxon>Eukaryota</taxon>
        <taxon>Viridiplantae</taxon>
        <taxon>Chlorophyta</taxon>
        <taxon>core chlorophytes</taxon>
        <taxon>Trebouxiophyceae</taxon>
        <taxon>Trebouxiales</taxon>
        <taxon>Trebouxiaceae</taxon>
        <taxon>Myrmecia</taxon>
    </lineage>
</organism>
<comment type="caution">
    <text evidence="1">The sequence shown here is derived from an EMBL/GenBank/DDBJ whole genome shotgun (WGS) entry which is preliminary data.</text>
</comment>
<evidence type="ECO:0000313" key="1">
    <source>
        <dbReference type="EMBL" id="KAK9816479.1"/>
    </source>
</evidence>
<evidence type="ECO:0000313" key="2">
    <source>
        <dbReference type="Proteomes" id="UP001489004"/>
    </source>
</evidence>
<gene>
    <name evidence="1" type="ORF">WJX72_000785</name>
</gene>
<sequence>MGGSLSRPEEQYSSNDVELVIRASKDLEHLLDTEFGASGKGLHEKITSCGRQLPDDLIKKMRYLATIRNKLIHEHGVNSIPNRDGFIRSFQESQDVQSLSVWSLLLPSALGHQPELTQNSR</sequence>
<dbReference type="Proteomes" id="UP001489004">
    <property type="component" value="Unassembled WGS sequence"/>
</dbReference>
<protein>
    <submittedName>
        <fullName evidence="1">Uncharacterized protein</fullName>
    </submittedName>
</protein>
<keyword evidence="2" id="KW-1185">Reference proteome</keyword>
<reference evidence="1 2" key="1">
    <citation type="journal article" date="2024" name="Nat. Commun.">
        <title>Phylogenomics reveals the evolutionary origins of lichenization in chlorophyte algae.</title>
        <authorList>
            <person name="Puginier C."/>
            <person name="Libourel C."/>
            <person name="Otte J."/>
            <person name="Skaloud P."/>
            <person name="Haon M."/>
            <person name="Grisel S."/>
            <person name="Petersen M."/>
            <person name="Berrin J.G."/>
            <person name="Delaux P.M."/>
            <person name="Dal Grande F."/>
            <person name="Keller J."/>
        </authorList>
    </citation>
    <scope>NUCLEOTIDE SEQUENCE [LARGE SCALE GENOMIC DNA]</scope>
    <source>
        <strain evidence="1 2">SAG 2043</strain>
    </source>
</reference>
<name>A0AAW1Q838_9CHLO</name>
<proteinExistence type="predicted"/>
<accession>A0AAW1Q838</accession>
<dbReference type="AlphaFoldDB" id="A0AAW1Q838"/>